<dbReference type="GO" id="GO:0016485">
    <property type="term" value="P:protein processing"/>
    <property type="evidence" value="ECO:0007669"/>
    <property type="project" value="TreeGrafter"/>
</dbReference>
<dbReference type="AlphaFoldDB" id="A0A7C3IZ73"/>
<comment type="caution">
    <text evidence="2">The sequence shown here is derived from an EMBL/GenBank/DDBJ whole genome shotgun (WGS) entry which is preliminary data.</text>
</comment>
<proteinExistence type="predicted"/>
<accession>A0A7C3IZ73</accession>
<dbReference type="PANTHER" id="PTHR30302:SF7">
    <property type="entry name" value="F420-NONREDUCING HYDROGENASE II"/>
    <property type="match status" value="1"/>
</dbReference>
<organism evidence="2">
    <name type="scientific">candidate division WOR-3 bacterium</name>
    <dbReference type="NCBI Taxonomy" id="2052148"/>
    <lineage>
        <taxon>Bacteria</taxon>
        <taxon>Bacteria division WOR-3</taxon>
    </lineage>
</organism>
<sequence length="149" mass="16088">MRTVIIGVGNPERGDDGVGIRVAEMVRALNLPGIVLIDAQTVPENCLGPVIEARPDRILFVDACRFSGEPGEFRLFDRSEFDRLEVTGFSTHTPPLNLIAELLAAETGAEVYLLGINPSDNRTGTELSPAVRQALPEIVSFITTWTGGV</sequence>
<dbReference type="SUPFAM" id="SSF53163">
    <property type="entry name" value="HybD-like"/>
    <property type="match status" value="1"/>
</dbReference>
<dbReference type="InterPro" id="IPR000671">
    <property type="entry name" value="Peptidase_A31"/>
</dbReference>
<evidence type="ECO:0000313" key="2">
    <source>
        <dbReference type="EMBL" id="HFJ53663.1"/>
    </source>
</evidence>
<evidence type="ECO:0000313" key="1">
    <source>
        <dbReference type="EMBL" id="HEA87825.1"/>
    </source>
</evidence>
<dbReference type="GO" id="GO:0004175">
    <property type="term" value="F:endopeptidase activity"/>
    <property type="evidence" value="ECO:0007669"/>
    <property type="project" value="TreeGrafter"/>
</dbReference>
<dbReference type="PRINTS" id="PR00446">
    <property type="entry name" value="HYDRGNUPTAKE"/>
</dbReference>
<dbReference type="EMBL" id="DSLG01000008">
    <property type="protein sequence ID" value="HEA87825.1"/>
    <property type="molecule type" value="Genomic_DNA"/>
</dbReference>
<protein>
    <submittedName>
        <fullName evidence="2">Hydrogenase 3 maturation endopeptidase HyCI</fullName>
    </submittedName>
</protein>
<reference evidence="2" key="1">
    <citation type="journal article" date="2020" name="mSystems">
        <title>Genome- and Community-Level Interaction Insights into Carbon Utilization and Element Cycling Functions of Hydrothermarchaeota in Hydrothermal Sediment.</title>
        <authorList>
            <person name="Zhou Z."/>
            <person name="Liu Y."/>
            <person name="Xu W."/>
            <person name="Pan J."/>
            <person name="Luo Z.H."/>
            <person name="Li M."/>
        </authorList>
    </citation>
    <scope>NUCLEOTIDE SEQUENCE [LARGE SCALE GENOMIC DNA]</scope>
    <source>
        <strain evidence="1">SpSt-265</strain>
        <strain evidence="2">SpSt-465</strain>
    </source>
</reference>
<dbReference type="InterPro" id="IPR023430">
    <property type="entry name" value="Pept_HybD-like_dom_sf"/>
</dbReference>
<dbReference type="EMBL" id="DSTU01000004">
    <property type="protein sequence ID" value="HFJ53663.1"/>
    <property type="molecule type" value="Genomic_DNA"/>
</dbReference>
<name>A0A7C3IZ73_UNCW3</name>
<dbReference type="NCBIfam" id="TIGR00072">
    <property type="entry name" value="hydrog_prot"/>
    <property type="match status" value="1"/>
</dbReference>
<dbReference type="GO" id="GO:0008047">
    <property type="term" value="F:enzyme activator activity"/>
    <property type="evidence" value="ECO:0007669"/>
    <property type="project" value="InterPro"/>
</dbReference>
<dbReference type="InterPro" id="IPR004420">
    <property type="entry name" value="Pept_A31_hyd_mat_HycI"/>
</dbReference>
<dbReference type="CDD" id="cd06067">
    <property type="entry name" value="H2MP_MemB-H2evol"/>
    <property type="match status" value="1"/>
</dbReference>
<dbReference type="Gene3D" id="3.40.50.1450">
    <property type="entry name" value="HybD-like"/>
    <property type="match status" value="1"/>
</dbReference>
<dbReference type="Pfam" id="PF01750">
    <property type="entry name" value="HycI"/>
    <property type="match status" value="1"/>
</dbReference>
<dbReference type="PANTHER" id="PTHR30302">
    <property type="entry name" value="HYDROGENASE 1 MATURATION PROTEASE"/>
    <property type="match status" value="1"/>
</dbReference>
<gene>
    <name evidence="1" type="ORF">ENP94_07470</name>
    <name evidence="2" type="ORF">ENS16_03115</name>
</gene>